<reference evidence="1" key="1">
    <citation type="journal article" date="2014" name="Front. Microbiol.">
        <title>High frequency of phylogenetically diverse reductive dehalogenase-homologous genes in deep subseafloor sedimentary metagenomes.</title>
        <authorList>
            <person name="Kawai M."/>
            <person name="Futagami T."/>
            <person name="Toyoda A."/>
            <person name="Takaki Y."/>
            <person name="Nishi S."/>
            <person name="Hori S."/>
            <person name="Arai W."/>
            <person name="Tsubouchi T."/>
            <person name="Morono Y."/>
            <person name="Uchiyama I."/>
            <person name="Ito T."/>
            <person name="Fujiyama A."/>
            <person name="Inagaki F."/>
            <person name="Takami H."/>
        </authorList>
    </citation>
    <scope>NUCLEOTIDE SEQUENCE</scope>
    <source>
        <strain evidence="1">Expedition CK06-06</strain>
    </source>
</reference>
<sequence length="43" mass="4957">MKLTIYGGINKIGGNKILLEDKGTRIFLDFGMNFEEHSDYFTE</sequence>
<dbReference type="InterPro" id="IPR036866">
    <property type="entry name" value="RibonucZ/Hydroxyglut_hydro"/>
</dbReference>
<accession>X1ANU0</accession>
<evidence type="ECO:0000313" key="1">
    <source>
        <dbReference type="EMBL" id="GAG84374.1"/>
    </source>
</evidence>
<comment type="caution">
    <text evidence="1">The sequence shown here is derived from an EMBL/GenBank/DDBJ whole genome shotgun (WGS) entry which is preliminary data.</text>
</comment>
<dbReference type="AlphaFoldDB" id="X1ANU0"/>
<organism evidence="1">
    <name type="scientific">marine sediment metagenome</name>
    <dbReference type="NCBI Taxonomy" id="412755"/>
    <lineage>
        <taxon>unclassified sequences</taxon>
        <taxon>metagenomes</taxon>
        <taxon>ecological metagenomes</taxon>
    </lineage>
</organism>
<proteinExistence type="predicted"/>
<feature type="non-terminal residue" evidence="1">
    <location>
        <position position="43"/>
    </location>
</feature>
<name>X1ANU0_9ZZZZ</name>
<protein>
    <recommendedName>
        <fullName evidence="2">Metallo-beta-lactamase domain-containing protein</fullName>
    </recommendedName>
</protein>
<dbReference type="EMBL" id="BART01019298">
    <property type="protein sequence ID" value="GAG84374.1"/>
    <property type="molecule type" value="Genomic_DNA"/>
</dbReference>
<gene>
    <name evidence="1" type="ORF">S01H4_36152</name>
</gene>
<dbReference type="Gene3D" id="3.60.15.10">
    <property type="entry name" value="Ribonuclease Z/Hydroxyacylglutathione hydrolase-like"/>
    <property type="match status" value="1"/>
</dbReference>
<evidence type="ECO:0008006" key="2">
    <source>
        <dbReference type="Google" id="ProtNLM"/>
    </source>
</evidence>
<dbReference type="SUPFAM" id="SSF56281">
    <property type="entry name" value="Metallo-hydrolase/oxidoreductase"/>
    <property type="match status" value="1"/>
</dbReference>